<dbReference type="InterPro" id="IPR032466">
    <property type="entry name" value="Metal_Hydrolase"/>
</dbReference>
<dbReference type="RefSeq" id="WP_218871368.1">
    <property type="nucleotide sequence ID" value="NZ_JACCBU010000001.1"/>
</dbReference>
<gene>
    <name evidence="2" type="ORF">BKA15_003245</name>
</gene>
<dbReference type="Gene3D" id="3.20.20.140">
    <property type="entry name" value="Metal-dependent hydrolases"/>
    <property type="match status" value="2"/>
</dbReference>
<dbReference type="GO" id="GO:0016812">
    <property type="term" value="F:hydrolase activity, acting on carbon-nitrogen (but not peptide) bonds, in cyclic amides"/>
    <property type="evidence" value="ECO:0007669"/>
    <property type="project" value="TreeGrafter"/>
</dbReference>
<dbReference type="PANTHER" id="PTHR11647:SF1">
    <property type="entry name" value="COLLAPSIN RESPONSE MEDIATOR PROTEIN"/>
    <property type="match status" value="1"/>
</dbReference>
<dbReference type="Pfam" id="PF07969">
    <property type="entry name" value="Amidohydro_3"/>
    <property type="match status" value="2"/>
</dbReference>
<feature type="domain" description="Amidohydrolase 3" evidence="1">
    <location>
        <begin position="353"/>
        <end position="501"/>
    </location>
</feature>
<keyword evidence="3" id="KW-1185">Reference proteome</keyword>
<dbReference type="SUPFAM" id="SSF51556">
    <property type="entry name" value="Metallo-dependent hydrolases"/>
    <property type="match status" value="1"/>
</dbReference>
<dbReference type="AlphaFoldDB" id="A0A7Y9I8F9"/>
<dbReference type="SUPFAM" id="SSF51338">
    <property type="entry name" value="Composite domain of metallo-dependent hydrolases"/>
    <property type="match status" value="1"/>
</dbReference>
<evidence type="ECO:0000313" key="2">
    <source>
        <dbReference type="EMBL" id="NYE71916.1"/>
    </source>
</evidence>
<dbReference type="GO" id="GO:0005829">
    <property type="term" value="C:cytosol"/>
    <property type="evidence" value="ECO:0007669"/>
    <property type="project" value="TreeGrafter"/>
</dbReference>
<evidence type="ECO:0000313" key="3">
    <source>
        <dbReference type="Proteomes" id="UP000569914"/>
    </source>
</evidence>
<sequence length="519" mass="55304">MMTTRTVLRGGRVVSDGCSTEADLAIVDGTIEEIGPVASTPDDQEVDCSGRLIMPGLVDAHTHADGRVFDDEVAFALLRQGVTTVIAGQDGVSYAPGDGSYATRYFAAINGSHPTYDGGGVAALLAGYDQATPLNVGYLVPAGTVREQVMGLRPGRPGPDELIAMRDLVAQGMAAGALGLSTGLDYTPGLFADADELAALCRPVAEADGVYVSHLRGYEEDSPAGLSELINICETSGARGHVSHFHARPELMFELLAEASARIDLTFDWYPYSRGCSVLGMVLLPPELLAEGFDATTAALSTSDGRTAVIESWLPRLVAKEHLGAPWADKLALAHIAAPQYGWAHGLTLAEAARRAEAEPMDLGLRMLAAADLEVSVVMRTQFDRGDDDLARILSHPAQLTGSDGIFIGRSTHPRGWGTFARLMDVFVRQRGDLSWPELAEHSSALPARAFRLGRRGELRRGAIADLFLLDPARIRDNATYPAPRRAADGIDDVWVAGERVLADGQLTGTRSGRGIRRG</sequence>
<organism evidence="2 3">
    <name type="scientific">Microlunatus parietis</name>
    <dbReference type="NCBI Taxonomy" id="682979"/>
    <lineage>
        <taxon>Bacteria</taxon>
        <taxon>Bacillati</taxon>
        <taxon>Actinomycetota</taxon>
        <taxon>Actinomycetes</taxon>
        <taxon>Propionibacteriales</taxon>
        <taxon>Propionibacteriaceae</taxon>
        <taxon>Microlunatus</taxon>
    </lineage>
</organism>
<reference evidence="2 3" key="1">
    <citation type="submission" date="2020-07" db="EMBL/GenBank/DDBJ databases">
        <title>Sequencing the genomes of 1000 actinobacteria strains.</title>
        <authorList>
            <person name="Klenk H.-P."/>
        </authorList>
    </citation>
    <scope>NUCLEOTIDE SEQUENCE [LARGE SCALE GENOMIC DNA]</scope>
    <source>
        <strain evidence="2 3">DSM 22083</strain>
    </source>
</reference>
<dbReference type="PANTHER" id="PTHR11647">
    <property type="entry name" value="HYDRANTOINASE/DIHYDROPYRIMIDINASE FAMILY MEMBER"/>
    <property type="match status" value="1"/>
</dbReference>
<evidence type="ECO:0000259" key="1">
    <source>
        <dbReference type="Pfam" id="PF07969"/>
    </source>
</evidence>
<comment type="caution">
    <text evidence="2">The sequence shown here is derived from an EMBL/GenBank/DDBJ whole genome shotgun (WGS) entry which is preliminary data.</text>
</comment>
<dbReference type="GO" id="GO:0047420">
    <property type="term" value="F:N-acyl-D-amino-acid deacylase activity"/>
    <property type="evidence" value="ECO:0007669"/>
    <property type="project" value="UniProtKB-EC"/>
</dbReference>
<dbReference type="InterPro" id="IPR050378">
    <property type="entry name" value="Metallo-dep_Hydrolases_sf"/>
</dbReference>
<feature type="domain" description="Amidohydrolase 3" evidence="1">
    <location>
        <begin position="44"/>
        <end position="232"/>
    </location>
</feature>
<keyword evidence="2" id="KW-0378">Hydrolase</keyword>
<dbReference type="EC" id="3.5.1.81" evidence="2"/>
<dbReference type="Proteomes" id="UP000569914">
    <property type="component" value="Unassembled WGS sequence"/>
</dbReference>
<accession>A0A7Y9I8F9</accession>
<dbReference type="EMBL" id="JACCBU010000001">
    <property type="protein sequence ID" value="NYE71916.1"/>
    <property type="molecule type" value="Genomic_DNA"/>
</dbReference>
<proteinExistence type="predicted"/>
<dbReference type="InterPro" id="IPR011059">
    <property type="entry name" value="Metal-dep_hydrolase_composite"/>
</dbReference>
<name>A0A7Y9I8F9_9ACTN</name>
<protein>
    <submittedName>
        <fullName evidence="2">N-acyl-D-amino-acid deacylase</fullName>
        <ecNumber evidence="2">3.5.1.81</ecNumber>
    </submittedName>
</protein>
<dbReference type="InterPro" id="IPR013108">
    <property type="entry name" value="Amidohydro_3"/>
</dbReference>